<dbReference type="EMBL" id="JAYWIO010000004">
    <property type="protein sequence ID" value="KAK7270100.1"/>
    <property type="molecule type" value="Genomic_DNA"/>
</dbReference>
<comment type="caution">
    <text evidence="2">The sequence shown here is derived from an EMBL/GenBank/DDBJ whole genome shotgun (WGS) entry which is preliminary data.</text>
</comment>
<evidence type="ECO:0000256" key="1">
    <source>
        <dbReference type="SAM" id="MobiDB-lite"/>
    </source>
</evidence>
<name>A0AAN9IAQ4_CROPI</name>
<dbReference type="Proteomes" id="UP001372338">
    <property type="component" value="Unassembled WGS sequence"/>
</dbReference>
<protein>
    <submittedName>
        <fullName evidence="2">Uncharacterized protein</fullName>
    </submittedName>
</protein>
<dbReference type="AlphaFoldDB" id="A0AAN9IAQ4"/>
<evidence type="ECO:0000313" key="2">
    <source>
        <dbReference type="EMBL" id="KAK7270100.1"/>
    </source>
</evidence>
<reference evidence="2 3" key="1">
    <citation type="submission" date="2024-01" db="EMBL/GenBank/DDBJ databases">
        <title>The genomes of 5 underutilized Papilionoideae crops provide insights into root nodulation and disease resistanc.</title>
        <authorList>
            <person name="Yuan L."/>
        </authorList>
    </citation>
    <scope>NUCLEOTIDE SEQUENCE [LARGE SCALE GENOMIC DNA]</scope>
    <source>
        <strain evidence="2">ZHUSHIDOU_FW_LH</strain>
        <tissue evidence="2">Leaf</tissue>
    </source>
</reference>
<feature type="compositionally biased region" description="Basic residues" evidence="1">
    <location>
        <begin position="63"/>
        <end position="74"/>
    </location>
</feature>
<gene>
    <name evidence="2" type="ORF">RIF29_23001</name>
</gene>
<sequence>MWSLLRLSSLDLTIHKLFATRADLYRTVYTHPKVKVDAISAAFENFQRKTYGIKAQEHSTPEKKKKRHHDSCIM</sequence>
<evidence type="ECO:0000313" key="3">
    <source>
        <dbReference type="Proteomes" id="UP001372338"/>
    </source>
</evidence>
<keyword evidence="3" id="KW-1185">Reference proteome</keyword>
<accession>A0AAN9IAQ4</accession>
<feature type="region of interest" description="Disordered" evidence="1">
    <location>
        <begin position="54"/>
        <end position="74"/>
    </location>
</feature>
<organism evidence="2 3">
    <name type="scientific">Crotalaria pallida</name>
    <name type="common">Smooth rattlebox</name>
    <name type="synonym">Crotalaria striata</name>
    <dbReference type="NCBI Taxonomy" id="3830"/>
    <lineage>
        <taxon>Eukaryota</taxon>
        <taxon>Viridiplantae</taxon>
        <taxon>Streptophyta</taxon>
        <taxon>Embryophyta</taxon>
        <taxon>Tracheophyta</taxon>
        <taxon>Spermatophyta</taxon>
        <taxon>Magnoliopsida</taxon>
        <taxon>eudicotyledons</taxon>
        <taxon>Gunneridae</taxon>
        <taxon>Pentapetalae</taxon>
        <taxon>rosids</taxon>
        <taxon>fabids</taxon>
        <taxon>Fabales</taxon>
        <taxon>Fabaceae</taxon>
        <taxon>Papilionoideae</taxon>
        <taxon>50 kb inversion clade</taxon>
        <taxon>genistoids sensu lato</taxon>
        <taxon>core genistoids</taxon>
        <taxon>Crotalarieae</taxon>
        <taxon>Crotalaria</taxon>
    </lineage>
</organism>
<proteinExistence type="predicted"/>